<dbReference type="AlphaFoldDB" id="B8MMI7"/>
<dbReference type="RefSeq" id="XP_002485979.1">
    <property type="nucleotide sequence ID" value="XM_002485934.1"/>
</dbReference>
<dbReference type="PhylomeDB" id="B8MMI7"/>
<accession>B8MMI7</accession>
<feature type="compositionally biased region" description="Basic and acidic residues" evidence="1">
    <location>
        <begin position="64"/>
        <end position="73"/>
    </location>
</feature>
<dbReference type="PANTHER" id="PTHR38117:SF2">
    <property type="entry name" value="NACHT AND WD40 DOMAIN PROTEIN"/>
    <property type="match status" value="1"/>
</dbReference>
<dbReference type="STRING" id="441959.B8MMI7"/>
<dbReference type="OrthoDB" id="5078320at2759"/>
<sequence>MMKKKEVYTNITPLPSFIPRQLALDILHSHSEIITLNPLVLSHKPISAPRDAPAEDIIQPGTKSPKESKSSPV</sequence>
<dbReference type="InParanoid" id="B8MMI7"/>
<dbReference type="PANTHER" id="PTHR38117">
    <property type="entry name" value="NACHT AND WD40 DOMAIN PROTEIN"/>
    <property type="match status" value="1"/>
</dbReference>
<proteinExistence type="predicted"/>
<dbReference type="HOGENOM" id="CLU_2711822_0_0_1"/>
<feature type="non-terminal residue" evidence="3">
    <location>
        <position position="73"/>
    </location>
</feature>
<dbReference type="GeneID" id="8105432"/>
<dbReference type="EMBL" id="EQ962658">
    <property type="protein sequence ID" value="EED13741.1"/>
    <property type="molecule type" value="Genomic_DNA"/>
</dbReference>
<dbReference type="Pfam" id="PF23155">
    <property type="entry name" value="DUF7053"/>
    <property type="match status" value="1"/>
</dbReference>
<feature type="region of interest" description="Disordered" evidence="1">
    <location>
        <begin position="45"/>
        <end position="73"/>
    </location>
</feature>
<dbReference type="OMA" id="INTLHAH"/>
<evidence type="ECO:0000313" key="4">
    <source>
        <dbReference type="Proteomes" id="UP000001745"/>
    </source>
</evidence>
<gene>
    <name evidence="3" type="ORF">TSTA_099890</name>
</gene>
<organism evidence="3 4">
    <name type="scientific">Talaromyces stipitatus (strain ATCC 10500 / CBS 375.48 / QM 6759 / NRRL 1006)</name>
    <name type="common">Penicillium stipitatum</name>
    <dbReference type="NCBI Taxonomy" id="441959"/>
    <lineage>
        <taxon>Eukaryota</taxon>
        <taxon>Fungi</taxon>
        <taxon>Dikarya</taxon>
        <taxon>Ascomycota</taxon>
        <taxon>Pezizomycotina</taxon>
        <taxon>Eurotiomycetes</taxon>
        <taxon>Eurotiomycetidae</taxon>
        <taxon>Eurotiales</taxon>
        <taxon>Trichocomaceae</taxon>
        <taxon>Talaromyces</taxon>
        <taxon>Talaromyces sect. Talaromyces</taxon>
    </lineage>
</organism>
<keyword evidence="4" id="KW-1185">Reference proteome</keyword>
<dbReference type="VEuPathDB" id="FungiDB:TSTA_099890"/>
<evidence type="ECO:0000259" key="2">
    <source>
        <dbReference type="Pfam" id="PF23155"/>
    </source>
</evidence>
<name>B8MMI7_TALSN</name>
<evidence type="ECO:0000256" key="1">
    <source>
        <dbReference type="SAM" id="MobiDB-lite"/>
    </source>
</evidence>
<feature type="domain" description="DUF7053" evidence="2">
    <location>
        <begin position="3"/>
        <end position="56"/>
    </location>
</feature>
<reference evidence="4" key="1">
    <citation type="journal article" date="2015" name="Genome Announc.">
        <title>Genome sequence of the AIDS-associated pathogen Penicillium marneffei (ATCC18224) and its near taxonomic relative Talaromyces stipitatus (ATCC10500).</title>
        <authorList>
            <person name="Nierman W.C."/>
            <person name="Fedorova-Abrams N.D."/>
            <person name="Andrianopoulos A."/>
        </authorList>
    </citation>
    <scope>NUCLEOTIDE SEQUENCE [LARGE SCALE GENOMIC DNA]</scope>
    <source>
        <strain evidence="4">ATCC 10500 / CBS 375.48 / QM 6759 / NRRL 1006</strain>
    </source>
</reference>
<dbReference type="Proteomes" id="UP000001745">
    <property type="component" value="Unassembled WGS sequence"/>
</dbReference>
<evidence type="ECO:0000313" key="3">
    <source>
        <dbReference type="EMBL" id="EED13741.1"/>
    </source>
</evidence>
<protein>
    <recommendedName>
        <fullName evidence="2">DUF7053 domain-containing protein</fullName>
    </recommendedName>
</protein>
<dbReference type="InterPro" id="IPR055481">
    <property type="entry name" value="DUF7053"/>
</dbReference>